<keyword evidence="1" id="KW-0812">Transmembrane</keyword>
<dbReference type="RefSeq" id="WP_172455010.1">
    <property type="nucleotide sequence ID" value="NZ_CANRXC010000042.1"/>
</dbReference>
<gene>
    <name evidence="2" type="ORF">AMURIS_01522</name>
</gene>
<proteinExistence type="predicted"/>
<organism evidence="2 3">
    <name type="scientific">Acetatifactor muris</name>
    <dbReference type="NCBI Taxonomy" id="879566"/>
    <lineage>
        <taxon>Bacteria</taxon>
        <taxon>Bacillati</taxon>
        <taxon>Bacillota</taxon>
        <taxon>Clostridia</taxon>
        <taxon>Lachnospirales</taxon>
        <taxon>Lachnospiraceae</taxon>
        <taxon>Acetatifactor</taxon>
    </lineage>
</organism>
<evidence type="ECO:0000313" key="3">
    <source>
        <dbReference type="Proteomes" id="UP000236311"/>
    </source>
</evidence>
<feature type="transmembrane region" description="Helical" evidence="1">
    <location>
        <begin position="12"/>
        <end position="33"/>
    </location>
</feature>
<dbReference type="EMBL" id="OFSM01000006">
    <property type="protein sequence ID" value="SOY28808.1"/>
    <property type="molecule type" value="Genomic_DNA"/>
</dbReference>
<name>A0A2K4ZEC3_9FIRM</name>
<dbReference type="Proteomes" id="UP000236311">
    <property type="component" value="Unassembled WGS sequence"/>
</dbReference>
<keyword evidence="1" id="KW-1133">Transmembrane helix</keyword>
<keyword evidence="1" id="KW-0472">Membrane</keyword>
<protein>
    <submittedName>
        <fullName evidence="2">Uncharacterized protein</fullName>
    </submittedName>
</protein>
<evidence type="ECO:0000313" key="2">
    <source>
        <dbReference type="EMBL" id="SOY28808.1"/>
    </source>
</evidence>
<keyword evidence="3" id="KW-1185">Reference proteome</keyword>
<accession>A0A2K4ZEC3</accession>
<evidence type="ECO:0000256" key="1">
    <source>
        <dbReference type="SAM" id="Phobius"/>
    </source>
</evidence>
<sequence>MNITTGELLFYGGISGMILVAAAASVTVIILTGSRKRLRRKLREEYGDFTDSPG</sequence>
<dbReference type="AlphaFoldDB" id="A0A2K4ZEC3"/>
<reference evidence="2 3" key="1">
    <citation type="submission" date="2018-01" db="EMBL/GenBank/DDBJ databases">
        <authorList>
            <person name="Gaut B.S."/>
            <person name="Morton B.R."/>
            <person name="Clegg M.T."/>
            <person name="Duvall M.R."/>
        </authorList>
    </citation>
    <scope>NUCLEOTIDE SEQUENCE [LARGE SCALE GENOMIC DNA]</scope>
    <source>
        <strain evidence="2">GP69</strain>
    </source>
</reference>